<protein>
    <submittedName>
        <fullName evidence="2">Uncharacterized protein</fullName>
    </submittedName>
</protein>
<evidence type="ECO:0000313" key="2">
    <source>
        <dbReference type="EMBL" id="RVX70070.1"/>
    </source>
</evidence>
<feature type="compositionally biased region" description="Low complexity" evidence="1">
    <location>
        <begin position="576"/>
        <end position="587"/>
    </location>
</feature>
<feature type="region of interest" description="Disordered" evidence="1">
    <location>
        <begin position="1"/>
        <end position="73"/>
    </location>
</feature>
<dbReference type="Proteomes" id="UP000288859">
    <property type="component" value="Unassembled WGS sequence"/>
</dbReference>
<name>A0A438N2V4_EXOME</name>
<proteinExistence type="predicted"/>
<reference evidence="2 3" key="1">
    <citation type="submission" date="2017-03" db="EMBL/GenBank/DDBJ databases">
        <title>Genomes of endolithic fungi from Antarctica.</title>
        <authorList>
            <person name="Coleine C."/>
            <person name="Masonjones S."/>
            <person name="Stajich J.E."/>
        </authorList>
    </citation>
    <scope>NUCLEOTIDE SEQUENCE [LARGE SCALE GENOMIC DNA]</scope>
    <source>
        <strain evidence="2 3">CCFEE 6314</strain>
    </source>
</reference>
<sequence>MSTSHATMIGHHAHPYAYSVTDKQPRQRTALSRAEARRRARSQPNAGLEPRPGPRSADRDGSHNSGSPDEMAGYQSLLQGKTNDFSDEYDFNASLDNRQVFQYLKNIPFFSNDVRKTLNRRGMQALGSLDTVAFPHFGLLGVRKNTAARQAERPCPPNNPDEDLIFFNPNAPWSAFICGSQGSGKSHTLACFLENSLLKSSLAGRNPTPLAGVVFHYDRFTSSSTTQLCGAAYLCALGVPVRVLVSPSHVTEMEKMYEGLPGLTENGMKPEVLPLYIKESHLKVTSIMSFMTMDGIDKFPLCMEVLCKTLRDIAREKGQGAALDYLDFTARLDKNGFYRMDTGVVGLRLQLIETFLAGRDQSADANDVLDAMFTPAPGTLTIVDLTCPFINEGDACALFALCLSLFMEKRGECGRIVALDQADRYLTRSGEAERLTEQVASIIRHQTHLATRVMVAAQEPTLSPKLLELFDVTILHHFNSPASYRTLTEQVASVRLHSEHNGELFLTIASLRTGRALIFSPPGILDVHNDMAVIVRNDIVNLKIRSRLPTDGGERFLSVGMASSTAEEVSSRDPVARPAAAPPARTAQQKSSQNETGSMPSQEKILAALRDATVACLGTNPRTTLDYNFVRRKAGAVLGLDSSYWKSSPWKMENRAITKEVYKYMDVHNLSTFNGLSRKPRNGMR</sequence>
<comment type="caution">
    <text evidence="2">The sequence shown here is derived from an EMBL/GenBank/DDBJ whole genome shotgun (WGS) entry which is preliminary data.</text>
</comment>
<gene>
    <name evidence="2" type="ORF">B0A52_06242</name>
</gene>
<feature type="region of interest" description="Disordered" evidence="1">
    <location>
        <begin position="567"/>
        <end position="600"/>
    </location>
</feature>
<dbReference type="VEuPathDB" id="FungiDB:PV10_08893"/>
<organism evidence="2 3">
    <name type="scientific">Exophiala mesophila</name>
    <name type="common">Black yeast-like fungus</name>
    <dbReference type="NCBI Taxonomy" id="212818"/>
    <lineage>
        <taxon>Eukaryota</taxon>
        <taxon>Fungi</taxon>
        <taxon>Dikarya</taxon>
        <taxon>Ascomycota</taxon>
        <taxon>Pezizomycotina</taxon>
        <taxon>Eurotiomycetes</taxon>
        <taxon>Chaetothyriomycetidae</taxon>
        <taxon>Chaetothyriales</taxon>
        <taxon>Herpotrichiellaceae</taxon>
        <taxon>Exophiala</taxon>
    </lineage>
</organism>
<accession>A0A438N2V4</accession>
<feature type="compositionally biased region" description="Polar residues" evidence="1">
    <location>
        <begin position="588"/>
        <end position="600"/>
    </location>
</feature>
<dbReference type="OrthoDB" id="2316594at2759"/>
<dbReference type="EMBL" id="NAJM01000025">
    <property type="protein sequence ID" value="RVX70070.1"/>
    <property type="molecule type" value="Genomic_DNA"/>
</dbReference>
<evidence type="ECO:0000256" key="1">
    <source>
        <dbReference type="SAM" id="MobiDB-lite"/>
    </source>
</evidence>
<dbReference type="AlphaFoldDB" id="A0A438N2V4"/>
<evidence type="ECO:0000313" key="3">
    <source>
        <dbReference type="Proteomes" id="UP000288859"/>
    </source>
</evidence>